<feature type="compositionally biased region" description="Basic and acidic residues" evidence="1">
    <location>
        <begin position="1"/>
        <end position="22"/>
    </location>
</feature>
<reference evidence="2" key="1">
    <citation type="journal article" date="2015" name="Nature">
        <title>Complex archaea that bridge the gap between prokaryotes and eukaryotes.</title>
        <authorList>
            <person name="Spang A."/>
            <person name="Saw J.H."/>
            <person name="Jorgensen S.L."/>
            <person name="Zaremba-Niedzwiedzka K."/>
            <person name="Martijn J."/>
            <person name="Lind A.E."/>
            <person name="van Eijk R."/>
            <person name="Schleper C."/>
            <person name="Guy L."/>
            <person name="Ettema T.J."/>
        </authorList>
    </citation>
    <scope>NUCLEOTIDE SEQUENCE</scope>
</reference>
<sequence length="45" mass="4656">MSDFGRIRANSEKSMKTAEREAAGATIGTPTGTLGWGKTGVPGLF</sequence>
<gene>
    <name evidence="2" type="ORF">LCGC14_2652980</name>
</gene>
<evidence type="ECO:0000256" key="1">
    <source>
        <dbReference type="SAM" id="MobiDB-lite"/>
    </source>
</evidence>
<organism evidence="2">
    <name type="scientific">marine sediment metagenome</name>
    <dbReference type="NCBI Taxonomy" id="412755"/>
    <lineage>
        <taxon>unclassified sequences</taxon>
        <taxon>metagenomes</taxon>
        <taxon>ecological metagenomes</taxon>
    </lineage>
</organism>
<protein>
    <submittedName>
        <fullName evidence="2">Uncharacterized protein</fullName>
    </submittedName>
</protein>
<name>A0A0F9AGL9_9ZZZZ</name>
<feature type="compositionally biased region" description="Gly residues" evidence="1">
    <location>
        <begin position="34"/>
        <end position="45"/>
    </location>
</feature>
<accession>A0A0F9AGL9</accession>
<proteinExistence type="predicted"/>
<feature type="region of interest" description="Disordered" evidence="1">
    <location>
        <begin position="1"/>
        <end position="45"/>
    </location>
</feature>
<feature type="compositionally biased region" description="Low complexity" evidence="1">
    <location>
        <begin position="23"/>
        <end position="33"/>
    </location>
</feature>
<dbReference type="EMBL" id="LAZR01046062">
    <property type="protein sequence ID" value="KKK97415.1"/>
    <property type="molecule type" value="Genomic_DNA"/>
</dbReference>
<evidence type="ECO:0000313" key="2">
    <source>
        <dbReference type="EMBL" id="KKK97415.1"/>
    </source>
</evidence>
<dbReference type="AlphaFoldDB" id="A0A0F9AGL9"/>
<comment type="caution">
    <text evidence="2">The sequence shown here is derived from an EMBL/GenBank/DDBJ whole genome shotgun (WGS) entry which is preliminary data.</text>
</comment>